<protein>
    <submittedName>
        <fullName evidence="2">Uncharacterized protein</fullName>
    </submittedName>
</protein>
<sequence length="207" mass="23645">MEDFNQINNIIAESIKDTSYITVLISSGVYLAYTLIIKLVDLFKAKDRNRPIVEMATAVKQVSENVVKLNGVLDKAFQDAENKERSKVKNTIECAFGNFKGVIASNCHYIIIHNNIEQNKELIKQNLFKVISTEYYKLYNVFSAYEIEGVAIASKLKEEWIDSVSNECLAIIYDGQDKESRITQVSNKLLILTNEFSIYVNNKVFNH</sequence>
<keyword evidence="1" id="KW-0812">Transmembrane</keyword>
<reference evidence="2" key="1">
    <citation type="submission" date="2024-06" db="EMBL/GenBank/DDBJ databases">
        <title>Intestivirid acquisition increases across infancy in a wild primate population.</title>
        <authorList>
            <person name="Schneider-Creas I.A."/>
            <person name="Moya I.L."/>
            <person name="Chiou K.L."/>
            <person name="Baniel A."/>
            <person name="Azanaw Haile A."/>
            <person name="Kebede F."/>
            <person name="Abebe B."/>
            <person name="Snyder-Mackler N."/>
            <person name="Varsani A."/>
        </authorList>
    </citation>
    <scope>NUCLEOTIDE SEQUENCE</scope>
    <source>
        <strain evidence="2">Int_RNL_2017_0055_MCB</strain>
    </source>
</reference>
<evidence type="ECO:0000256" key="1">
    <source>
        <dbReference type="SAM" id="Phobius"/>
    </source>
</evidence>
<feature type="transmembrane region" description="Helical" evidence="1">
    <location>
        <begin position="20"/>
        <end position="40"/>
    </location>
</feature>
<keyword evidence="1" id="KW-0472">Membrane</keyword>
<organism evidence="2">
    <name type="scientific">Geladintestivirus 4</name>
    <dbReference type="NCBI Taxonomy" id="3233136"/>
    <lineage>
        <taxon>Viruses</taxon>
        <taxon>Duplodnaviria</taxon>
        <taxon>Heunggongvirae</taxon>
        <taxon>Uroviricota</taxon>
        <taxon>Caudoviricetes</taxon>
        <taxon>Crassvirales</taxon>
    </lineage>
</organism>
<name>A0AAU8MIQ1_9CAUD</name>
<accession>A0AAU8MIQ1</accession>
<dbReference type="EMBL" id="PP965494">
    <property type="protein sequence ID" value="XCN99966.1"/>
    <property type="molecule type" value="Genomic_DNA"/>
</dbReference>
<evidence type="ECO:0000313" key="2">
    <source>
        <dbReference type="EMBL" id="XCN99966.1"/>
    </source>
</evidence>
<keyword evidence="1" id="KW-1133">Transmembrane helix</keyword>
<proteinExistence type="predicted"/>